<feature type="transmembrane region" description="Helical" evidence="1">
    <location>
        <begin position="164"/>
        <end position="183"/>
    </location>
</feature>
<evidence type="ECO:0000256" key="1">
    <source>
        <dbReference type="SAM" id="Phobius"/>
    </source>
</evidence>
<proteinExistence type="predicted"/>
<evidence type="ECO:0000313" key="6">
    <source>
        <dbReference type="Proteomes" id="UP000437131"/>
    </source>
</evidence>
<keyword evidence="1" id="KW-0472">Membrane</keyword>
<dbReference type="InterPro" id="IPR041069">
    <property type="entry name" value="FeoB_Cyto"/>
</dbReference>
<evidence type="ECO:0000259" key="3">
    <source>
        <dbReference type="Pfam" id="PF07670"/>
    </source>
</evidence>
<organism evidence="5 6">
    <name type="scientific">Cyanobacterium aponinum 0216</name>
    <dbReference type="NCBI Taxonomy" id="2676140"/>
    <lineage>
        <taxon>Bacteria</taxon>
        <taxon>Bacillati</taxon>
        <taxon>Cyanobacteriota</taxon>
        <taxon>Cyanophyceae</taxon>
        <taxon>Oscillatoriophycideae</taxon>
        <taxon>Chroococcales</taxon>
        <taxon>Geminocystaceae</taxon>
        <taxon>Cyanobacterium</taxon>
    </lineage>
</organism>
<evidence type="ECO:0000259" key="2">
    <source>
        <dbReference type="Pfam" id="PF07664"/>
    </source>
</evidence>
<feature type="domain" description="Ferrous iron transport protein B C-terminal" evidence="2">
    <location>
        <begin position="300"/>
        <end position="349"/>
    </location>
</feature>
<keyword evidence="1" id="KW-1133">Transmembrane helix</keyword>
<dbReference type="InterPro" id="IPR050860">
    <property type="entry name" value="FeoB_GTPase"/>
</dbReference>
<feature type="domain" description="Nucleoside transporter/FeoB GTPase Gate" evidence="3">
    <location>
        <begin position="200"/>
        <end position="292"/>
    </location>
</feature>
<dbReference type="Proteomes" id="UP000437131">
    <property type="component" value="Unassembled WGS sequence"/>
</dbReference>
<feature type="transmembrane region" description="Helical" evidence="1">
    <location>
        <begin position="298"/>
        <end position="320"/>
    </location>
</feature>
<dbReference type="PANTHER" id="PTHR43185">
    <property type="entry name" value="FERROUS IRON TRANSPORT PROTEIN B"/>
    <property type="match status" value="1"/>
</dbReference>
<feature type="transmembrane region" description="Helical" evidence="1">
    <location>
        <begin position="458"/>
        <end position="476"/>
    </location>
</feature>
<gene>
    <name evidence="5" type="ORF">GGC33_10220</name>
</gene>
<reference evidence="5 6" key="1">
    <citation type="submission" date="2019-11" db="EMBL/GenBank/DDBJ databases">
        <title>Isolation of a new High Light Tolerant Cyanobacteria.</title>
        <authorList>
            <person name="Dobson Z."/>
            <person name="Vaughn N."/>
            <person name="Vaughn M."/>
            <person name="Fromme P."/>
            <person name="Mazor Y."/>
        </authorList>
    </citation>
    <scope>NUCLEOTIDE SEQUENCE [LARGE SCALE GENOMIC DNA]</scope>
    <source>
        <strain evidence="5 6">0216</strain>
    </source>
</reference>
<feature type="domain" description="Nucleoside transporter/FeoB GTPase Gate" evidence="3">
    <location>
        <begin position="354"/>
        <end position="455"/>
    </location>
</feature>
<feature type="domain" description="FeoB cytosolic helical" evidence="4">
    <location>
        <begin position="7"/>
        <end position="101"/>
    </location>
</feature>
<feature type="transmembrane region" description="Helical" evidence="1">
    <location>
        <begin position="428"/>
        <end position="446"/>
    </location>
</feature>
<dbReference type="GO" id="GO:0005886">
    <property type="term" value="C:plasma membrane"/>
    <property type="evidence" value="ECO:0007669"/>
    <property type="project" value="TreeGrafter"/>
</dbReference>
<dbReference type="Pfam" id="PF17910">
    <property type="entry name" value="FeoB_Cyto"/>
    <property type="match status" value="1"/>
</dbReference>
<feature type="transmembrane region" description="Helical" evidence="1">
    <location>
        <begin position="269"/>
        <end position="292"/>
    </location>
</feature>
<dbReference type="GO" id="GO:0015093">
    <property type="term" value="F:ferrous iron transmembrane transporter activity"/>
    <property type="evidence" value="ECO:0007669"/>
    <property type="project" value="InterPro"/>
</dbReference>
<protein>
    <submittedName>
        <fullName evidence="5">Ferrous iron transporter B</fullName>
    </submittedName>
</protein>
<name>A0A844GTG1_9CHRO</name>
<feature type="transmembrane region" description="Helical" evidence="1">
    <location>
        <begin position="195"/>
        <end position="214"/>
    </location>
</feature>
<keyword evidence="1" id="KW-0812">Transmembrane</keyword>
<dbReference type="InterPro" id="IPR011640">
    <property type="entry name" value="Fe2_transport_prot_B_C"/>
</dbReference>
<dbReference type="InterPro" id="IPR011642">
    <property type="entry name" value="Gate_dom"/>
</dbReference>
<dbReference type="Gene3D" id="1.10.287.1770">
    <property type="match status" value="1"/>
</dbReference>
<feature type="transmembrane region" description="Helical" evidence="1">
    <location>
        <begin position="118"/>
        <end position="137"/>
    </location>
</feature>
<dbReference type="Pfam" id="PF07664">
    <property type="entry name" value="FeoB_C"/>
    <property type="match status" value="1"/>
</dbReference>
<dbReference type="RefSeq" id="WP_155083945.1">
    <property type="nucleotide sequence ID" value="NZ_WMIA01000011.1"/>
</dbReference>
<dbReference type="Pfam" id="PF07670">
    <property type="entry name" value="Gate"/>
    <property type="match status" value="2"/>
</dbReference>
<feature type="transmembrane region" description="Helical" evidence="1">
    <location>
        <begin position="234"/>
        <end position="257"/>
    </location>
</feature>
<dbReference type="AlphaFoldDB" id="A0A844GTG1"/>
<accession>A0A844GTG1</accession>
<comment type="caution">
    <text evidence="5">The sequence shown here is derived from an EMBL/GenBank/DDBJ whole genome shotgun (WGS) entry which is preliminary data.</text>
</comment>
<dbReference type="EMBL" id="WMIA01000011">
    <property type="protein sequence ID" value="MTF39300.1"/>
    <property type="molecule type" value="Genomic_DNA"/>
</dbReference>
<sequence length="487" mass="54963">MSANINYPNIIEKGLAKIEDLLVQEAELFLQKNYLISRRSLALLIIQKDREIITDLQKYLPSISPIEEIIYDVQTQLGKSITEAIAFTRQQKALEIEQQVLQDNSDSQRGIGEKLHQWMINPFTGFPILALVLYYGIYQFVGNFGAGTLVDLIEGFFEENINPFVNHIVAQIFPWLVIQDLFANDYGIITLGIRYATAIILPIVATYFLMFSLLEDTGYLPRLSLMLDRVFKTMGLSGRAVIPIVLGLGCDTMATVVTRTLETKRERIIATFLLALAIPCAAQWGVILGLLAKNPLALSIWAVVVLGIFLLAGFLTSRFLPGKPAQFYMEVPPLRMPKIENIITKTVIRMKWYFWEIIPLFIYASILIWFGKLTGLFDLIISWINPITLALDLPEEVSPIFLYGFFRRDYGAAGLFDIQSNAGLTGNQLVVCAIILTLFLPCIAQFQVMLKERGWKTTLAMVSFIFPFAFFVGYLVNQGLNVINLTI</sequence>
<dbReference type="PANTHER" id="PTHR43185:SF1">
    <property type="entry name" value="FE(2+) TRANSPORTER FEOB"/>
    <property type="match status" value="1"/>
</dbReference>
<evidence type="ECO:0000313" key="5">
    <source>
        <dbReference type="EMBL" id="MTF39300.1"/>
    </source>
</evidence>
<feature type="transmembrane region" description="Helical" evidence="1">
    <location>
        <begin position="352"/>
        <end position="370"/>
    </location>
</feature>
<evidence type="ECO:0000259" key="4">
    <source>
        <dbReference type="Pfam" id="PF17910"/>
    </source>
</evidence>